<keyword evidence="2" id="KW-1185">Reference proteome</keyword>
<gene>
    <name evidence="1" type="ORF">E2C06_19450</name>
</gene>
<dbReference type="OrthoDB" id="9945111at2"/>
<reference evidence="1 2" key="1">
    <citation type="journal article" date="2016" name="J. Microbiol.">
        <title>Dankookia rubra gen. nov., sp. nov., an alphaproteobacterium isolated from sediment of a shallow stream.</title>
        <authorList>
            <person name="Kim W.H."/>
            <person name="Kim D.H."/>
            <person name="Kang K."/>
            <person name="Ahn T.Y."/>
        </authorList>
    </citation>
    <scope>NUCLEOTIDE SEQUENCE [LARGE SCALE GENOMIC DNA]</scope>
    <source>
        <strain evidence="1 2">JCM30602</strain>
    </source>
</reference>
<comment type="caution">
    <text evidence="1">The sequence shown here is derived from an EMBL/GenBank/DDBJ whole genome shotgun (WGS) entry which is preliminary data.</text>
</comment>
<accession>A0A4R5QCR0</accession>
<protein>
    <submittedName>
        <fullName evidence="1">Uncharacterized protein</fullName>
    </submittedName>
</protein>
<name>A0A4R5QCR0_9PROT</name>
<evidence type="ECO:0000313" key="2">
    <source>
        <dbReference type="Proteomes" id="UP000295096"/>
    </source>
</evidence>
<dbReference type="AlphaFoldDB" id="A0A4R5QCR0"/>
<dbReference type="Proteomes" id="UP000295096">
    <property type="component" value="Unassembled WGS sequence"/>
</dbReference>
<evidence type="ECO:0000313" key="1">
    <source>
        <dbReference type="EMBL" id="TDH60914.1"/>
    </source>
</evidence>
<sequence length="73" mass="7405">MADFDIVVAALAGIASGGPAVPAIPIPAPTVGFRTYATVEACEDAALHLKARHGTRLVCLPVETQAGELASAY</sequence>
<proteinExistence type="predicted"/>
<dbReference type="EMBL" id="SMSJ01000029">
    <property type="protein sequence ID" value="TDH60914.1"/>
    <property type="molecule type" value="Genomic_DNA"/>
</dbReference>
<organism evidence="1 2">
    <name type="scientific">Dankookia rubra</name>
    <dbReference type="NCBI Taxonomy" id="1442381"/>
    <lineage>
        <taxon>Bacteria</taxon>
        <taxon>Pseudomonadati</taxon>
        <taxon>Pseudomonadota</taxon>
        <taxon>Alphaproteobacteria</taxon>
        <taxon>Acetobacterales</taxon>
        <taxon>Roseomonadaceae</taxon>
        <taxon>Dankookia</taxon>
    </lineage>
</organism>
<dbReference type="RefSeq" id="WP_133290275.1">
    <property type="nucleotide sequence ID" value="NZ_SMSJ01000029.1"/>
</dbReference>